<protein>
    <submittedName>
        <fullName evidence="1">Uncharacterized protein</fullName>
    </submittedName>
</protein>
<organism evidence="1 2">
    <name type="scientific">Gonium pectorale</name>
    <name type="common">Green alga</name>
    <dbReference type="NCBI Taxonomy" id="33097"/>
    <lineage>
        <taxon>Eukaryota</taxon>
        <taxon>Viridiplantae</taxon>
        <taxon>Chlorophyta</taxon>
        <taxon>core chlorophytes</taxon>
        <taxon>Chlorophyceae</taxon>
        <taxon>CS clade</taxon>
        <taxon>Chlamydomonadales</taxon>
        <taxon>Volvocaceae</taxon>
        <taxon>Gonium</taxon>
    </lineage>
</organism>
<comment type="caution">
    <text evidence="1">The sequence shown here is derived from an EMBL/GenBank/DDBJ whole genome shotgun (WGS) entry which is preliminary data.</text>
</comment>
<proteinExistence type="predicted"/>
<evidence type="ECO:0000313" key="1">
    <source>
        <dbReference type="EMBL" id="KXZ40969.1"/>
    </source>
</evidence>
<gene>
    <name evidence="1" type="ORF">GPECTOR_1094g368</name>
</gene>
<dbReference type="Proteomes" id="UP000075714">
    <property type="component" value="Unassembled WGS sequence"/>
</dbReference>
<dbReference type="AlphaFoldDB" id="A0A150FTN4"/>
<dbReference type="EMBL" id="LSYV01001089">
    <property type="protein sequence ID" value="KXZ40969.1"/>
    <property type="molecule type" value="Genomic_DNA"/>
</dbReference>
<reference evidence="2" key="1">
    <citation type="journal article" date="2016" name="Nat. Commun.">
        <title>The Gonium pectorale genome demonstrates co-option of cell cycle regulation during the evolution of multicellularity.</title>
        <authorList>
            <person name="Hanschen E.R."/>
            <person name="Marriage T.N."/>
            <person name="Ferris P.J."/>
            <person name="Hamaji T."/>
            <person name="Toyoda A."/>
            <person name="Fujiyama A."/>
            <person name="Neme R."/>
            <person name="Noguchi H."/>
            <person name="Minakuchi Y."/>
            <person name="Suzuki M."/>
            <person name="Kawai-Toyooka H."/>
            <person name="Smith D.R."/>
            <person name="Sparks H."/>
            <person name="Anderson J."/>
            <person name="Bakaric R."/>
            <person name="Luria V."/>
            <person name="Karger A."/>
            <person name="Kirschner M.W."/>
            <person name="Durand P.M."/>
            <person name="Michod R.E."/>
            <person name="Nozaki H."/>
            <person name="Olson B.J."/>
        </authorList>
    </citation>
    <scope>NUCLEOTIDE SEQUENCE [LARGE SCALE GENOMIC DNA]</scope>
    <source>
        <strain evidence="2">NIES-2863</strain>
    </source>
</reference>
<keyword evidence="2" id="KW-1185">Reference proteome</keyword>
<accession>A0A150FTN4</accession>
<name>A0A150FTN4_GONPE</name>
<evidence type="ECO:0000313" key="2">
    <source>
        <dbReference type="Proteomes" id="UP000075714"/>
    </source>
</evidence>
<sequence length="93" mass="10380">MMDDIDMWLSLKDNARFDPLVVRRDVLWLGLGSKGAKERFRLRTAAGEYGNEPTTDTVYSGVALLLQVPAWGTPQRNAAMAPGQRRAPDMETD</sequence>